<dbReference type="InterPro" id="IPR029063">
    <property type="entry name" value="SAM-dependent_MTases_sf"/>
</dbReference>
<organism evidence="1">
    <name type="scientific">viral metagenome</name>
    <dbReference type="NCBI Taxonomy" id="1070528"/>
    <lineage>
        <taxon>unclassified sequences</taxon>
        <taxon>metagenomes</taxon>
        <taxon>organismal metagenomes</taxon>
    </lineage>
</organism>
<protein>
    <recommendedName>
        <fullName evidence="2">Methyltransferase</fullName>
    </recommendedName>
</protein>
<sequence>MTQEIPQFAGGWSYTQREMTELFKHITYPEKYSILEFGSGASTILLYNHFIKYVKELLFVTYESNMNYSISDNPGIIYVYYNENNIPSVPITSGTYDLILIDGPNGDKRSLWYQKIRPNVKEGTILLVDDFNHYACFGEELDRNFHYEILSYHDEPFVAYGEHSWKIVRILSLKAL</sequence>
<reference evidence="1" key="1">
    <citation type="journal article" date="2020" name="Nature">
        <title>Giant virus diversity and host interactions through global metagenomics.</title>
        <authorList>
            <person name="Schulz F."/>
            <person name="Roux S."/>
            <person name="Paez-Espino D."/>
            <person name="Jungbluth S."/>
            <person name="Walsh D.A."/>
            <person name="Denef V.J."/>
            <person name="McMahon K.D."/>
            <person name="Konstantinidis K.T."/>
            <person name="Eloe-Fadrosh E.A."/>
            <person name="Kyrpides N.C."/>
            <person name="Woyke T."/>
        </authorList>
    </citation>
    <scope>NUCLEOTIDE SEQUENCE</scope>
    <source>
        <strain evidence="1">GVMAG-S-3300013006-158</strain>
    </source>
</reference>
<evidence type="ECO:0008006" key="2">
    <source>
        <dbReference type="Google" id="ProtNLM"/>
    </source>
</evidence>
<accession>A0A6C0KPD1</accession>
<evidence type="ECO:0000313" key="1">
    <source>
        <dbReference type="EMBL" id="QHU18560.1"/>
    </source>
</evidence>
<proteinExistence type="predicted"/>
<dbReference type="AlphaFoldDB" id="A0A6C0KPD1"/>
<name>A0A6C0KPD1_9ZZZZ</name>
<dbReference type="EMBL" id="MN740936">
    <property type="protein sequence ID" value="QHU18560.1"/>
    <property type="molecule type" value="Genomic_DNA"/>
</dbReference>
<dbReference type="SUPFAM" id="SSF53335">
    <property type="entry name" value="S-adenosyl-L-methionine-dependent methyltransferases"/>
    <property type="match status" value="1"/>
</dbReference>